<feature type="transmembrane region" description="Helical" evidence="1">
    <location>
        <begin position="31"/>
        <end position="53"/>
    </location>
</feature>
<reference evidence="2 3" key="1">
    <citation type="journal article" date="2011" name="Int. J. Syst. Evol. Microbiol.">
        <title>Zhongshania antarctica gen. nov., sp. nov. and Zhongshania guokunii sp. nov., gammaproteobacteria respectively isolated from coastal attached (fast) ice and surface seawater of the Antarctic.</title>
        <authorList>
            <person name="Li H.J."/>
            <person name="Zhang X.Y."/>
            <person name="Chen C.X."/>
            <person name="Zhang Y.J."/>
            <person name="Gao Z.M."/>
            <person name="Yu Y."/>
            <person name="Chen X.L."/>
            <person name="Chen B."/>
            <person name="Zhang Y.Z."/>
        </authorList>
    </citation>
    <scope>NUCLEOTIDE SEQUENCE [LARGE SCALE GENOMIC DNA]</scope>
    <source>
        <strain evidence="2 3">R06B22</strain>
    </source>
</reference>
<evidence type="ECO:0000256" key="1">
    <source>
        <dbReference type="SAM" id="Phobius"/>
    </source>
</evidence>
<dbReference type="SUPFAM" id="SSF52540">
    <property type="entry name" value="P-loop containing nucleoside triphosphate hydrolases"/>
    <property type="match status" value="1"/>
</dbReference>
<accession>A0ABV3U0U1</accession>
<proteinExistence type="predicted"/>
<dbReference type="EMBL" id="JBFRYB010000001">
    <property type="protein sequence ID" value="MEX1666624.1"/>
    <property type="molecule type" value="Genomic_DNA"/>
</dbReference>
<dbReference type="Gene3D" id="3.40.50.300">
    <property type="entry name" value="P-loop containing nucleotide triphosphate hydrolases"/>
    <property type="match status" value="1"/>
</dbReference>
<dbReference type="InterPro" id="IPR052736">
    <property type="entry name" value="Stf3_sulfotransferase"/>
</dbReference>
<organism evidence="2 3">
    <name type="scientific">Zhongshania arctica</name>
    <dbReference type="NCBI Taxonomy" id="3238302"/>
    <lineage>
        <taxon>Bacteria</taxon>
        <taxon>Pseudomonadati</taxon>
        <taxon>Pseudomonadota</taxon>
        <taxon>Gammaproteobacteria</taxon>
        <taxon>Cellvibrionales</taxon>
        <taxon>Spongiibacteraceae</taxon>
        <taxon>Zhongshania</taxon>
    </lineage>
</organism>
<dbReference type="PANTHER" id="PTHR36451:SF1">
    <property type="entry name" value="OMEGA-HYDROXY-BETA-DIHYDROMENAQUINONE-9 SULFOTRANSFERASE STF3"/>
    <property type="match status" value="1"/>
</dbReference>
<evidence type="ECO:0000313" key="2">
    <source>
        <dbReference type="EMBL" id="MEX1666624.1"/>
    </source>
</evidence>
<keyword evidence="2" id="KW-0808">Transferase</keyword>
<gene>
    <name evidence="2" type="ORF">AB4875_14105</name>
</gene>
<keyword evidence="1" id="KW-0472">Membrane</keyword>
<keyword evidence="1" id="KW-1133">Transmembrane helix</keyword>
<comment type="caution">
    <text evidence="2">The sequence shown here is derived from an EMBL/GenBank/DDBJ whole genome shotgun (WGS) entry which is preliminary data.</text>
</comment>
<dbReference type="Proteomes" id="UP001557484">
    <property type="component" value="Unassembled WGS sequence"/>
</dbReference>
<dbReference type="GO" id="GO:0016740">
    <property type="term" value="F:transferase activity"/>
    <property type="evidence" value="ECO:0007669"/>
    <property type="project" value="UniProtKB-KW"/>
</dbReference>
<name>A0ABV3U0U1_9GAMM</name>
<sequence>MYFDFGYYARVLRHVWFLKNWPGRQRTLLRLLLWLPLVTVFHGLCFLLDYIFFPRLWFQQVNKPVFIVGHARSGTTLCHRLLAGDGDNFSYFLYWELFFPSLLQKKVIRGLGRLDRLFGAPCKRYLTKWDDKTFGKFRHIHNMSLWNAEEDQFVMRAAFVTQQWAIDVPMMDKIDLYHLDQMSAKKRRRWMHHYRECLKRQLLLNGGNRIHLSKNPLMSGWVGAIIETFADARIVVLMRNPNDCIPSTLKLLELSWRAKGWTPEQYDASLREMMAISFDSMRHPRQVLTAHPHTLHAFVDYRDITAEPRQTAHEIYKALEMPLSDDFDAYLKAHENTERSHKTHFEYTIKDYELSHKQIEAQLDDLFDEYQWPRLSDRNSPQTMEQING</sequence>
<keyword evidence="3" id="KW-1185">Reference proteome</keyword>
<protein>
    <submittedName>
        <fullName evidence="2">Sulfotransferase</fullName>
        <ecNumber evidence="2">2.8.2.-</ecNumber>
    </submittedName>
</protein>
<keyword evidence="1" id="KW-0812">Transmembrane</keyword>
<dbReference type="RefSeq" id="WP_368376698.1">
    <property type="nucleotide sequence ID" value="NZ_JBFRYB010000001.1"/>
</dbReference>
<evidence type="ECO:0000313" key="3">
    <source>
        <dbReference type="Proteomes" id="UP001557484"/>
    </source>
</evidence>
<dbReference type="InterPro" id="IPR027417">
    <property type="entry name" value="P-loop_NTPase"/>
</dbReference>
<dbReference type="EC" id="2.8.2.-" evidence="2"/>
<dbReference type="Pfam" id="PF13469">
    <property type="entry name" value="Sulfotransfer_3"/>
    <property type="match status" value="1"/>
</dbReference>
<dbReference type="PANTHER" id="PTHR36451">
    <property type="entry name" value="PAPS-DEPENDENT SULFOTRANSFERASE STF3"/>
    <property type="match status" value="1"/>
</dbReference>